<protein>
    <submittedName>
        <fullName evidence="1">Uncharacterized protein</fullName>
    </submittedName>
</protein>
<evidence type="ECO:0000313" key="1">
    <source>
        <dbReference type="EMBL" id="PIO59965.1"/>
    </source>
</evidence>
<accession>A0A2G9TPV2</accession>
<organism evidence="1 2">
    <name type="scientific">Teladorsagia circumcincta</name>
    <name type="common">Brown stomach worm</name>
    <name type="synonym">Ostertagia circumcincta</name>
    <dbReference type="NCBI Taxonomy" id="45464"/>
    <lineage>
        <taxon>Eukaryota</taxon>
        <taxon>Metazoa</taxon>
        <taxon>Ecdysozoa</taxon>
        <taxon>Nematoda</taxon>
        <taxon>Chromadorea</taxon>
        <taxon>Rhabditida</taxon>
        <taxon>Rhabditina</taxon>
        <taxon>Rhabditomorpha</taxon>
        <taxon>Strongyloidea</taxon>
        <taxon>Trichostrongylidae</taxon>
        <taxon>Teladorsagia</taxon>
    </lineage>
</organism>
<gene>
    <name evidence="1" type="ORF">TELCIR_18555</name>
</gene>
<keyword evidence="2" id="KW-1185">Reference proteome</keyword>
<dbReference type="Proteomes" id="UP000230423">
    <property type="component" value="Unassembled WGS sequence"/>
</dbReference>
<proteinExistence type="predicted"/>
<dbReference type="AlphaFoldDB" id="A0A2G9TPV2"/>
<name>A0A2G9TPV2_TELCI</name>
<reference evidence="1 2" key="1">
    <citation type="submission" date="2015-09" db="EMBL/GenBank/DDBJ databases">
        <title>Draft genome of the parasitic nematode Teladorsagia circumcincta isolate WARC Sus (inbred).</title>
        <authorList>
            <person name="Mitreva M."/>
        </authorList>
    </citation>
    <scope>NUCLEOTIDE SEQUENCE [LARGE SCALE GENOMIC DNA]</scope>
    <source>
        <strain evidence="1 2">S</strain>
    </source>
</reference>
<sequence>MLEIIMWCNREVESNVWHCETHIALMLPCTFSAESGERIREACVKFHSRNRKHLFVIPRSEVAPDQQKFEISFEIHNVVGYR</sequence>
<dbReference type="EMBL" id="KZ356457">
    <property type="protein sequence ID" value="PIO59965.1"/>
    <property type="molecule type" value="Genomic_DNA"/>
</dbReference>
<evidence type="ECO:0000313" key="2">
    <source>
        <dbReference type="Proteomes" id="UP000230423"/>
    </source>
</evidence>